<evidence type="ECO:0000313" key="4">
    <source>
        <dbReference type="Proteomes" id="UP000051448"/>
    </source>
</evidence>
<feature type="transmembrane region" description="Helical" evidence="1">
    <location>
        <begin position="145"/>
        <end position="165"/>
    </location>
</feature>
<dbReference type="EMBL" id="AZDX01000023">
    <property type="protein sequence ID" value="KRL06375.1"/>
    <property type="molecule type" value="Genomic_DNA"/>
</dbReference>
<feature type="transmembrane region" description="Helical" evidence="1">
    <location>
        <begin position="177"/>
        <end position="202"/>
    </location>
</feature>
<keyword evidence="4" id="KW-1185">Reference proteome</keyword>
<organism evidence="3 4">
    <name type="scientific">Liquorilactobacillus hordei DSM 19519</name>
    <dbReference type="NCBI Taxonomy" id="1423759"/>
    <lineage>
        <taxon>Bacteria</taxon>
        <taxon>Bacillati</taxon>
        <taxon>Bacillota</taxon>
        <taxon>Bacilli</taxon>
        <taxon>Lactobacillales</taxon>
        <taxon>Lactobacillaceae</taxon>
        <taxon>Liquorilactobacillus</taxon>
    </lineage>
</organism>
<dbReference type="GO" id="GO:0005886">
    <property type="term" value="C:plasma membrane"/>
    <property type="evidence" value="ECO:0007669"/>
    <property type="project" value="TreeGrafter"/>
</dbReference>
<keyword evidence="1" id="KW-1133">Transmembrane helix</keyword>
<sequence length="228" mass="26665">MYYVLLFLFGSASSSFIVCYSWRYVNNISQLQHRSFCEKCHHNLKAWQLIPILGFLLQRGRCFFCASRIPPLSTFIELLGGSLAVFCYYTYPHSYFFILFSFILWSLCLGLQDYKLYAASSTLLYSGFSIFLIVSIIILKFSFSYFFQFALLFAILIYFSIKKMFGWADVIYTTTSYFVIGYQHTLWLLFIATIFCMLFFLVTHFKKIPFLPFQALGLIIITVAHPLC</sequence>
<evidence type="ECO:0000313" key="3">
    <source>
        <dbReference type="EMBL" id="KRL06375.1"/>
    </source>
</evidence>
<accession>A0A0R1MDZ0</accession>
<feature type="transmembrane region" description="Helical" evidence="1">
    <location>
        <begin position="208"/>
        <end position="227"/>
    </location>
</feature>
<dbReference type="PANTHER" id="PTHR30487:SF0">
    <property type="entry name" value="PREPILIN LEADER PEPTIDASE_N-METHYLTRANSFERASE-RELATED"/>
    <property type="match status" value="1"/>
</dbReference>
<dbReference type="GeneID" id="98310263"/>
<dbReference type="Proteomes" id="UP000051448">
    <property type="component" value="Unassembled WGS sequence"/>
</dbReference>
<dbReference type="PATRIC" id="fig|1423759.3.peg.847"/>
<gene>
    <name evidence="3" type="ORF">FC92_GL000803</name>
</gene>
<protein>
    <submittedName>
        <fullName evidence="3">Peptidase</fullName>
    </submittedName>
</protein>
<keyword evidence="1" id="KW-0472">Membrane</keyword>
<dbReference type="InterPro" id="IPR010627">
    <property type="entry name" value="Prepilin_pept_A24_N"/>
</dbReference>
<dbReference type="InterPro" id="IPR050882">
    <property type="entry name" value="Prepilin_peptidase/N-MTase"/>
</dbReference>
<reference evidence="3 4" key="1">
    <citation type="journal article" date="2015" name="Genome Announc.">
        <title>Expanding the biotechnology potential of lactobacilli through comparative genomics of 213 strains and associated genera.</title>
        <authorList>
            <person name="Sun Z."/>
            <person name="Harris H.M."/>
            <person name="McCann A."/>
            <person name="Guo C."/>
            <person name="Argimon S."/>
            <person name="Zhang W."/>
            <person name="Yang X."/>
            <person name="Jeffery I.B."/>
            <person name="Cooney J.C."/>
            <person name="Kagawa T.F."/>
            <person name="Liu W."/>
            <person name="Song Y."/>
            <person name="Salvetti E."/>
            <person name="Wrobel A."/>
            <person name="Rasinkangas P."/>
            <person name="Parkhill J."/>
            <person name="Rea M.C."/>
            <person name="O'Sullivan O."/>
            <person name="Ritari J."/>
            <person name="Douillard F.P."/>
            <person name="Paul Ross R."/>
            <person name="Yang R."/>
            <person name="Briner A.E."/>
            <person name="Felis G.E."/>
            <person name="de Vos W.M."/>
            <person name="Barrangou R."/>
            <person name="Klaenhammer T.R."/>
            <person name="Caufield P.W."/>
            <person name="Cui Y."/>
            <person name="Zhang H."/>
            <person name="O'Toole P.W."/>
        </authorList>
    </citation>
    <scope>NUCLEOTIDE SEQUENCE [LARGE SCALE GENOMIC DNA]</scope>
    <source>
        <strain evidence="3 4">DSM 19519</strain>
    </source>
</reference>
<keyword evidence="1" id="KW-0812">Transmembrane</keyword>
<dbReference type="STRING" id="1423759.FC92_GL000803"/>
<feature type="transmembrane region" description="Helical" evidence="1">
    <location>
        <begin position="95"/>
        <end position="111"/>
    </location>
</feature>
<dbReference type="OrthoDB" id="9789291at2"/>
<comment type="caution">
    <text evidence="3">The sequence shown here is derived from an EMBL/GenBank/DDBJ whole genome shotgun (WGS) entry which is preliminary data.</text>
</comment>
<feature type="transmembrane region" description="Helical" evidence="1">
    <location>
        <begin position="6"/>
        <end position="25"/>
    </location>
</feature>
<dbReference type="GO" id="GO:0004190">
    <property type="term" value="F:aspartic-type endopeptidase activity"/>
    <property type="evidence" value="ECO:0007669"/>
    <property type="project" value="TreeGrafter"/>
</dbReference>
<evidence type="ECO:0000259" key="2">
    <source>
        <dbReference type="Pfam" id="PF06750"/>
    </source>
</evidence>
<name>A0A0R1MDZ0_9LACO</name>
<feature type="transmembrane region" description="Helical" evidence="1">
    <location>
        <begin position="123"/>
        <end position="139"/>
    </location>
</feature>
<dbReference type="PANTHER" id="PTHR30487">
    <property type="entry name" value="TYPE 4 PREPILIN-LIKE PROTEINS LEADER PEPTIDE-PROCESSING ENZYME"/>
    <property type="match status" value="1"/>
</dbReference>
<dbReference type="RefSeq" id="WP_083481926.1">
    <property type="nucleotide sequence ID" value="NZ_AZDX01000023.1"/>
</dbReference>
<dbReference type="Pfam" id="PF06750">
    <property type="entry name" value="A24_N_bact"/>
    <property type="match status" value="1"/>
</dbReference>
<feature type="domain" description="Prepilin peptidase A24 N-terminal" evidence="2">
    <location>
        <begin position="8"/>
        <end position="90"/>
    </location>
</feature>
<dbReference type="AlphaFoldDB" id="A0A0R1MDZ0"/>
<dbReference type="GO" id="GO:0006465">
    <property type="term" value="P:signal peptide processing"/>
    <property type="evidence" value="ECO:0007669"/>
    <property type="project" value="TreeGrafter"/>
</dbReference>
<evidence type="ECO:0000256" key="1">
    <source>
        <dbReference type="SAM" id="Phobius"/>
    </source>
</evidence>
<proteinExistence type="predicted"/>